<comment type="caution">
    <text evidence="2">The sequence shown here is derived from an EMBL/GenBank/DDBJ whole genome shotgun (WGS) entry which is preliminary data.</text>
</comment>
<dbReference type="AlphaFoldDB" id="A0A0J1BFA2"/>
<protein>
    <submittedName>
        <fullName evidence="2">Membrane protein</fullName>
    </submittedName>
</protein>
<accession>A0A0J1BFA2</accession>
<feature type="transmembrane region" description="Helical" evidence="1">
    <location>
        <begin position="29"/>
        <end position="52"/>
    </location>
</feature>
<evidence type="ECO:0000313" key="3">
    <source>
        <dbReference type="Proteomes" id="UP000036367"/>
    </source>
</evidence>
<proteinExistence type="predicted"/>
<keyword evidence="1" id="KW-0812">Transmembrane</keyword>
<name>A0A0J1BFA2_RHOIS</name>
<keyword evidence="1" id="KW-0472">Membrane</keyword>
<feature type="transmembrane region" description="Helical" evidence="1">
    <location>
        <begin position="64"/>
        <end position="88"/>
    </location>
</feature>
<evidence type="ECO:0000313" key="2">
    <source>
        <dbReference type="EMBL" id="KLU05220.1"/>
    </source>
</evidence>
<organism evidence="2 3">
    <name type="scientific">Rhodopirellula islandica</name>
    <dbReference type="NCBI Taxonomy" id="595434"/>
    <lineage>
        <taxon>Bacteria</taxon>
        <taxon>Pseudomonadati</taxon>
        <taxon>Planctomycetota</taxon>
        <taxon>Planctomycetia</taxon>
        <taxon>Pirellulales</taxon>
        <taxon>Pirellulaceae</taxon>
        <taxon>Rhodopirellula</taxon>
    </lineage>
</organism>
<dbReference type="Proteomes" id="UP000036367">
    <property type="component" value="Unassembled WGS sequence"/>
</dbReference>
<sequence>MEYLPLLIQLITGAGGGNAAAKLVKKLDLGILGNSIAGIIGGGLGGQLLGMLGMTAGPSGAMDLSAILGSVASGGVGGGALLAIVGVIKNALANGKTQPSET</sequence>
<dbReference type="PATRIC" id="fig|595434.4.peg.2583"/>
<dbReference type="EMBL" id="LECT01000021">
    <property type="protein sequence ID" value="KLU05220.1"/>
    <property type="molecule type" value="Genomic_DNA"/>
</dbReference>
<keyword evidence="1" id="KW-1133">Transmembrane helix</keyword>
<dbReference type="RefSeq" id="WP_047814352.1">
    <property type="nucleotide sequence ID" value="NZ_LECT01000021.1"/>
</dbReference>
<gene>
    <name evidence="2" type="ORF">RISK_002711</name>
</gene>
<keyword evidence="3" id="KW-1185">Reference proteome</keyword>
<reference evidence="2" key="1">
    <citation type="submission" date="2015-05" db="EMBL/GenBank/DDBJ databases">
        <title>Permanent draft genome of Rhodopirellula islandicus K833.</title>
        <authorList>
            <person name="Kizina J."/>
            <person name="Richter M."/>
            <person name="Glockner F.O."/>
            <person name="Harder J."/>
        </authorList>
    </citation>
    <scope>NUCLEOTIDE SEQUENCE [LARGE SCALE GENOMIC DNA]</scope>
    <source>
        <strain evidence="2">K833</strain>
    </source>
</reference>
<evidence type="ECO:0000256" key="1">
    <source>
        <dbReference type="SAM" id="Phobius"/>
    </source>
</evidence>